<evidence type="ECO:0000256" key="2">
    <source>
        <dbReference type="PROSITE-ProRule" id="PRU00023"/>
    </source>
</evidence>
<dbReference type="InterPro" id="IPR054471">
    <property type="entry name" value="GPIID_WHD"/>
</dbReference>
<dbReference type="Proteomes" id="UP000635477">
    <property type="component" value="Unassembled WGS sequence"/>
</dbReference>
<evidence type="ECO:0008006" key="9">
    <source>
        <dbReference type="Google" id="ProtNLM"/>
    </source>
</evidence>
<reference evidence="7" key="1">
    <citation type="journal article" date="2020" name="BMC Genomics">
        <title>Correction to: Identification and distribution of gene clusters required for synthesis of sphingolipid metabolism inhibitors in diverse species of the filamentous fungus Fusarium.</title>
        <authorList>
            <person name="Kim H.S."/>
            <person name="Lohmar J.M."/>
            <person name="Busman M."/>
            <person name="Brown D.W."/>
            <person name="Naumann T.A."/>
            <person name="Divon H.H."/>
            <person name="Lysoe E."/>
            <person name="Uhlig S."/>
            <person name="Proctor R.H."/>
        </authorList>
    </citation>
    <scope>NUCLEOTIDE SEQUENCE</scope>
    <source>
        <strain evidence="7">NRRL 22465</strain>
    </source>
</reference>
<evidence type="ECO:0000259" key="4">
    <source>
        <dbReference type="Pfam" id="PF17107"/>
    </source>
</evidence>
<dbReference type="InterPro" id="IPR036770">
    <property type="entry name" value="Ankyrin_rpt-contain_sf"/>
</dbReference>
<keyword evidence="8" id="KW-1185">Reference proteome</keyword>
<gene>
    <name evidence="7" type="ORF">FZEAL_7298</name>
</gene>
<feature type="repeat" description="ANK" evidence="2">
    <location>
        <begin position="888"/>
        <end position="921"/>
    </location>
</feature>
<dbReference type="OrthoDB" id="194358at2759"/>
<organism evidence="7 8">
    <name type="scientific">Fusarium zealandicum</name>
    <dbReference type="NCBI Taxonomy" id="1053134"/>
    <lineage>
        <taxon>Eukaryota</taxon>
        <taxon>Fungi</taxon>
        <taxon>Dikarya</taxon>
        <taxon>Ascomycota</taxon>
        <taxon>Pezizomycotina</taxon>
        <taxon>Sordariomycetes</taxon>
        <taxon>Hypocreomycetidae</taxon>
        <taxon>Hypocreales</taxon>
        <taxon>Nectriaceae</taxon>
        <taxon>Fusarium</taxon>
        <taxon>Fusarium staphyleae species complex</taxon>
    </lineage>
</organism>
<proteinExistence type="predicted"/>
<dbReference type="PROSITE" id="PS50297">
    <property type="entry name" value="ANK_REP_REGION"/>
    <property type="match status" value="1"/>
</dbReference>
<reference evidence="7" key="2">
    <citation type="submission" date="2020-05" db="EMBL/GenBank/DDBJ databases">
        <authorList>
            <person name="Kim H.-S."/>
            <person name="Proctor R.H."/>
            <person name="Brown D.W."/>
        </authorList>
    </citation>
    <scope>NUCLEOTIDE SEQUENCE</scope>
    <source>
        <strain evidence="7">NRRL 22465</strain>
    </source>
</reference>
<dbReference type="Pfam" id="PF24883">
    <property type="entry name" value="NPHP3_N"/>
    <property type="match status" value="1"/>
</dbReference>
<dbReference type="InterPro" id="IPR027417">
    <property type="entry name" value="P-loop_NTPase"/>
</dbReference>
<feature type="repeat" description="ANK" evidence="2">
    <location>
        <begin position="958"/>
        <end position="985"/>
    </location>
</feature>
<sequence>MDPLSIVASVIAIIGAVNGTYKTLDNIRGLPKAFEEVKRSLPLVQNILQAIQDKLKSSQVGVAESRRDVVLAILEPCEHNATILRKIFEELEDKCNEDRTANTWKKACAWYFTALQHTKAHRVESLMNEVLRGVQKLAWNETFGLATSQDVENLKAAIEDLSEVQPSLEDSEFDNPGVNNGTQHVASNASGQQNNTQGGTHTFNTDNQLRQRRTHVLKSLYQCSYNDAKNRVRRRTNGTCEWFTEHHLFHAWRDSKESNLLLVTADPGCGKSVLARYLADHVLPQSSSRTSCFFFFKDDFEDQKSAPVALCCLLRQAFDQDRTLLSEEILDRFESDGDRLLNSSHDLWGILVEVASLSPTKIVCVVDALDECEKNEQLIGILSDWYTNEHTRGRLKVLITSRPHGKITRPFSRRRNNEMIIHLRGDAEEEVDKIEKEIDFVINERVEDLGDRRRLTSTEKEKLGSSLRENPNRTYLWVYLVLDVIENLVDTSEKALRTAVTTLPPTVDDAYEKILSRSHDKEKTRRLVRIILSAHKPLTVGEMQIALSIRQSHNSLSDLETELEPDYRFRVTIRDLCGLFVSVTDEKVYLIHQTAREFLEGDIQANYDQFNYSGRWKNSVDWLDGDRILACSCAHYILISGVTSTLNLPVFFEYSAGYWTRHLRFSFSRADEVPGESMEDFLELCDPKKSRCPSWLQTYIQHEDDSRLQGLLHTEDAPSRYPSALIIASILGIHAMVQQLLETESLDVNATDCAYRRTALSWACVMGDPSSVSRLLKKKDVDVNKEDADGNFPLHLVIGSFAYARYDGPRCVQRLLGSGRVDCNKPNRKGVLPFDLVATGHLDRTEYDLNESDRDVDSAVNEIDRHTWGAALKIVESGRLDVNRLNRHGKTPLHLTIAKTDANVAIEILDFYEVDINIKDNLGRSPLHLAIMWAEWQLEVLRRILKVDGLDVNYTGPKGRTPLMLACEYGKPESLDCLKVLLESGLFDPHAEDSEGYTLAALVIREGMVVRTIWAVDSGLVDLNWCHKETGKTLLDIARDETRQGNWNHREERTTAEQELARERIISALTSIRQDTSFDERQGIEDMGLEQRRHPRVRTRLVKLWDAITKCN</sequence>
<evidence type="ECO:0000259" key="5">
    <source>
        <dbReference type="Pfam" id="PF22939"/>
    </source>
</evidence>
<dbReference type="SUPFAM" id="SSF52540">
    <property type="entry name" value="P-loop containing nucleoside triphosphate hydrolases"/>
    <property type="match status" value="1"/>
</dbReference>
<protein>
    <recommendedName>
        <fullName evidence="9">Ankyrin repeat protein</fullName>
    </recommendedName>
</protein>
<accession>A0A8H4UG93</accession>
<dbReference type="Pfam" id="PF17107">
    <property type="entry name" value="SesA"/>
    <property type="match status" value="1"/>
</dbReference>
<feature type="domain" description="GPI inositol-deacylase winged helix" evidence="5">
    <location>
        <begin position="512"/>
        <end position="602"/>
    </location>
</feature>
<dbReference type="PROSITE" id="PS50088">
    <property type="entry name" value="ANK_REPEAT"/>
    <property type="match status" value="2"/>
</dbReference>
<dbReference type="PANTHER" id="PTHR10039:SF14">
    <property type="entry name" value="NACHT DOMAIN-CONTAINING PROTEIN"/>
    <property type="match status" value="1"/>
</dbReference>
<dbReference type="AlphaFoldDB" id="A0A8H4UG93"/>
<dbReference type="Pfam" id="PF12796">
    <property type="entry name" value="Ank_2"/>
    <property type="match status" value="2"/>
</dbReference>
<name>A0A8H4UG93_9HYPO</name>
<dbReference type="PANTHER" id="PTHR10039">
    <property type="entry name" value="AMELOGENIN"/>
    <property type="match status" value="1"/>
</dbReference>
<dbReference type="InterPro" id="IPR031352">
    <property type="entry name" value="SesA"/>
</dbReference>
<dbReference type="Pfam" id="PF22939">
    <property type="entry name" value="WHD_GPIID"/>
    <property type="match status" value="1"/>
</dbReference>
<evidence type="ECO:0000256" key="3">
    <source>
        <dbReference type="SAM" id="MobiDB-lite"/>
    </source>
</evidence>
<dbReference type="EMBL" id="JABEYC010000583">
    <property type="protein sequence ID" value="KAF4975981.1"/>
    <property type="molecule type" value="Genomic_DNA"/>
</dbReference>
<feature type="compositionally biased region" description="Polar residues" evidence="3">
    <location>
        <begin position="177"/>
        <end position="204"/>
    </location>
</feature>
<evidence type="ECO:0000313" key="7">
    <source>
        <dbReference type="EMBL" id="KAF4975981.1"/>
    </source>
</evidence>
<dbReference type="Gene3D" id="3.40.50.300">
    <property type="entry name" value="P-loop containing nucleotide triphosphate hydrolases"/>
    <property type="match status" value="1"/>
</dbReference>
<keyword evidence="1" id="KW-0677">Repeat</keyword>
<comment type="caution">
    <text evidence="7">The sequence shown here is derived from an EMBL/GenBank/DDBJ whole genome shotgun (WGS) entry which is preliminary data.</text>
</comment>
<dbReference type="InterPro" id="IPR056884">
    <property type="entry name" value="NPHP3-like_N"/>
</dbReference>
<keyword evidence="2" id="KW-0040">ANK repeat</keyword>
<feature type="domain" description="NACHT-NTPase and P-loop NTPases N-terminal" evidence="4">
    <location>
        <begin position="7"/>
        <end position="137"/>
    </location>
</feature>
<evidence type="ECO:0000313" key="8">
    <source>
        <dbReference type="Proteomes" id="UP000635477"/>
    </source>
</evidence>
<evidence type="ECO:0000259" key="6">
    <source>
        <dbReference type="Pfam" id="PF24883"/>
    </source>
</evidence>
<dbReference type="InterPro" id="IPR002110">
    <property type="entry name" value="Ankyrin_rpt"/>
</dbReference>
<dbReference type="SMART" id="SM00248">
    <property type="entry name" value="ANK"/>
    <property type="match status" value="6"/>
</dbReference>
<feature type="domain" description="Nephrocystin 3-like N-terminal" evidence="6">
    <location>
        <begin position="238"/>
        <end position="402"/>
    </location>
</feature>
<dbReference type="SUPFAM" id="SSF48403">
    <property type="entry name" value="Ankyrin repeat"/>
    <property type="match status" value="1"/>
</dbReference>
<evidence type="ECO:0000256" key="1">
    <source>
        <dbReference type="ARBA" id="ARBA00022737"/>
    </source>
</evidence>
<feature type="region of interest" description="Disordered" evidence="3">
    <location>
        <begin position="166"/>
        <end position="204"/>
    </location>
</feature>
<dbReference type="Gene3D" id="1.25.40.20">
    <property type="entry name" value="Ankyrin repeat-containing domain"/>
    <property type="match status" value="2"/>
</dbReference>